<evidence type="ECO:0000313" key="2">
    <source>
        <dbReference type="EMBL" id="EJX02817.1"/>
    </source>
</evidence>
<name>J9G6F0_9ZZZZ</name>
<dbReference type="InterPro" id="IPR035376">
    <property type="entry name" value="NigD_C"/>
</dbReference>
<feature type="domain" description="NigD-like C-terminal" evidence="1">
    <location>
        <begin position="111"/>
        <end position="205"/>
    </location>
</feature>
<dbReference type="PROSITE" id="PS51257">
    <property type="entry name" value="PROKAR_LIPOPROTEIN"/>
    <property type="match status" value="1"/>
</dbReference>
<dbReference type="Pfam" id="PF17415">
    <property type="entry name" value="NigD_C"/>
    <property type="match status" value="1"/>
</dbReference>
<dbReference type="AlphaFoldDB" id="J9G6F0"/>
<dbReference type="Gene3D" id="2.60.40.2370">
    <property type="entry name" value="NigD-like, C-terminal beta sandwich domain"/>
    <property type="match status" value="1"/>
</dbReference>
<accession>J9G6F0</accession>
<comment type="caution">
    <text evidence="2">The sequence shown here is derived from an EMBL/GenBank/DDBJ whole genome shotgun (WGS) entry which is preliminary data.</text>
</comment>
<dbReference type="InterPro" id="IPR038179">
    <property type="entry name" value="NigD-like_N_sf"/>
</dbReference>
<gene>
    <name evidence="2" type="ORF">EVA_09067</name>
</gene>
<dbReference type="InterPro" id="IPR038143">
    <property type="entry name" value="NigD-like_C_dom_sf"/>
</dbReference>
<evidence type="ECO:0000259" key="1">
    <source>
        <dbReference type="Pfam" id="PF17415"/>
    </source>
</evidence>
<sequence length="236" mass="26247">MKIGYLTGLLALLCGILTACDNDDDFYYPSVQLDFLTATAGVDGALQFVLTDDGSVLPVWEDRSNTRLEVGKKVRIVSNYEICTNAVGELGVRLYAVMNAIAPLPKPEAEFEGGIKHESASVTSLWMGYDYLNILLSVRQSGKHVLQFIEKEVKGPDAEGVEEVSIMLYHAVQSDVQDYAKRAYVSVPLQQYVTEKVKKVKVLFSLYSDAISDEPYAKPDSEKGDVRTYVIEYIPR</sequence>
<organism evidence="2">
    <name type="scientific">gut metagenome</name>
    <dbReference type="NCBI Taxonomy" id="749906"/>
    <lineage>
        <taxon>unclassified sequences</taxon>
        <taxon>metagenomes</taxon>
        <taxon>organismal metagenomes</taxon>
    </lineage>
</organism>
<dbReference type="EMBL" id="AMCI01002400">
    <property type="protein sequence ID" value="EJX02817.1"/>
    <property type="molecule type" value="Genomic_DNA"/>
</dbReference>
<proteinExistence type="predicted"/>
<reference evidence="2" key="1">
    <citation type="journal article" date="2012" name="PLoS ONE">
        <title>Gene sets for utilization of primary and secondary nutrition supplies in the distal gut of endangered iberian lynx.</title>
        <authorList>
            <person name="Alcaide M."/>
            <person name="Messina E."/>
            <person name="Richter M."/>
            <person name="Bargiela R."/>
            <person name="Peplies J."/>
            <person name="Huws S.A."/>
            <person name="Newbold C.J."/>
            <person name="Golyshin P.N."/>
            <person name="Simon M.A."/>
            <person name="Lopez G."/>
            <person name="Yakimov M.M."/>
            <person name="Ferrer M."/>
        </authorList>
    </citation>
    <scope>NUCLEOTIDE SEQUENCE</scope>
</reference>
<protein>
    <recommendedName>
        <fullName evidence="1">NigD-like C-terminal domain-containing protein</fullName>
    </recommendedName>
</protein>
<dbReference type="Gene3D" id="2.40.50.500">
    <property type="entry name" value="NigD-like N-terminal OB domain"/>
    <property type="match status" value="1"/>
</dbReference>